<dbReference type="EMBL" id="MEUM01000071">
    <property type="protein sequence ID" value="OGC42336.1"/>
    <property type="molecule type" value="Genomic_DNA"/>
</dbReference>
<dbReference type="Proteomes" id="UP000177025">
    <property type="component" value="Unassembled WGS sequence"/>
</dbReference>
<proteinExistence type="predicted"/>
<accession>A0A1F4UBL6</accession>
<dbReference type="AlphaFoldDB" id="A0A1F4UBL6"/>
<protein>
    <submittedName>
        <fullName evidence="2">Uncharacterized protein</fullName>
    </submittedName>
</protein>
<evidence type="ECO:0000256" key="1">
    <source>
        <dbReference type="SAM" id="Phobius"/>
    </source>
</evidence>
<keyword evidence="1" id="KW-0472">Membrane</keyword>
<comment type="caution">
    <text evidence="2">The sequence shown here is derived from an EMBL/GenBank/DDBJ whole genome shotgun (WGS) entry which is preliminary data.</text>
</comment>
<evidence type="ECO:0000313" key="2">
    <source>
        <dbReference type="EMBL" id="OGC42336.1"/>
    </source>
</evidence>
<gene>
    <name evidence="2" type="ORF">A2Y85_05405</name>
</gene>
<keyword evidence="1" id="KW-0812">Transmembrane</keyword>
<reference evidence="2 3" key="1">
    <citation type="journal article" date="2016" name="Nat. Commun.">
        <title>Thousands of microbial genomes shed light on interconnected biogeochemical processes in an aquifer system.</title>
        <authorList>
            <person name="Anantharaman K."/>
            <person name="Brown C.T."/>
            <person name="Hug L.A."/>
            <person name="Sharon I."/>
            <person name="Castelle C.J."/>
            <person name="Probst A.J."/>
            <person name="Thomas B.C."/>
            <person name="Singh A."/>
            <person name="Wilkins M.J."/>
            <person name="Karaoz U."/>
            <person name="Brodie E.L."/>
            <person name="Williams K.H."/>
            <person name="Hubbard S.S."/>
            <person name="Banfield J.F."/>
        </authorList>
    </citation>
    <scope>NUCLEOTIDE SEQUENCE [LARGE SCALE GENOMIC DNA]</scope>
</reference>
<sequence length="425" mass="47789">MKIIKKIVKWIGLVCAALIILMLICVAIGTIVDVSNGPKFQKIAKQALDDLNASTRTGEDNAWNDYKIALDKLGEYRLSDELNDYVRGNIKITPEIKQALKDHADIINTAKKGTDKPYCSIPVKYEGGMTAEIPSLTGLLAISKLFTAQALLNIESGRVEDGINYFHHAFIYARHIINGNPLLINYMIGIALNKITINALSRQMAAGRFNKQQLAQVEKLLGEQENGLPLFKDAVESEANGMAISLADVRNPITAMSEKSNFLTDILVRLFCWREFFSPRLTVLKAIEFHRRIRDSIGKQEKAFSAYTEEERDLTGVLSQADRRDAILKNLFIKLSAPNYEAMLNRKFELIAVIRMNRLGTAIQSYYLTSRRFPQSLKLFDPVITFDPYVGKAWRLSKEGDSLILHSPGKDSGLPDDDIMLVLYK</sequence>
<name>A0A1F4UBL6_UNCW3</name>
<keyword evidence="1" id="KW-1133">Transmembrane helix</keyword>
<evidence type="ECO:0000313" key="3">
    <source>
        <dbReference type="Proteomes" id="UP000177025"/>
    </source>
</evidence>
<organism evidence="2 3">
    <name type="scientific">candidate division WOR-3 bacterium RBG_13_43_14</name>
    <dbReference type="NCBI Taxonomy" id="1802590"/>
    <lineage>
        <taxon>Bacteria</taxon>
        <taxon>Bacteria division WOR-3</taxon>
    </lineage>
</organism>
<feature type="transmembrane region" description="Helical" evidence="1">
    <location>
        <begin position="7"/>
        <end position="32"/>
    </location>
</feature>